<reference evidence="6" key="1">
    <citation type="submission" date="2025-08" db="UniProtKB">
        <authorList>
            <consortium name="RefSeq"/>
        </authorList>
    </citation>
    <scope>IDENTIFICATION</scope>
</reference>
<dbReference type="FunFam" id="2.60.40.1940:FF:000001">
    <property type="entry name" value="Complement component C3"/>
    <property type="match status" value="1"/>
</dbReference>
<keyword evidence="3" id="KW-1015">Disulfide bond</keyword>
<dbReference type="SMART" id="SM00643">
    <property type="entry name" value="C345C"/>
    <property type="match status" value="1"/>
</dbReference>
<dbReference type="OrthoDB" id="6359008at2759"/>
<dbReference type="SMART" id="SM01359">
    <property type="entry name" value="A2M_N_2"/>
    <property type="match status" value="1"/>
</dbReference>
<proteinExistence type="predicted"/>
<dbReference type="FunFam" id="2.60.40.1930:FF:000006">
    <property type="entry name" value="Complement C3"/>
    <property type="match status" value="1"/>
</dbReference>
<dbReference type="InterPro" id="IPR041555">
    <property type="entry name" value="MG3"/>
</dbReference>
<dbReference type="InterPro" id="IPR040839">
    <property type="entry name" value="MG4"/>
</dbReference>
<organism evidence="5 6">
    <name type="scientific">Clupea harengus</name>
    <name type="common">Atlantic herring</name>
    <dbReference type="NCBI Taxonomy" id="7950"/>
    <lineage>
        <taxon>Eukaryota</taxon>
        <taxon>Metazoa</taxon>
        <taxon>Chordata</taxon>
        <taxon>Craniata</taxon>
        <taxon>Vertebrata</taxon>
        <taxon>Euteleostomi</taxon>
        <taxon>Actinopterygii</taxon>
        <taxon>Neopterygii</taxon>
        <taxon>Teleostei</taxon>
        <taxon>Clupei</taxon>
        <taxon>Clupeiformes</taxon>
        <taxon>Clupeoidei</taxon>
        <taxon>Clupeidae</taxon>
        <taxon>Clupea</taxon>
    </lineage>
</organism>
<dbReference type="GeneID" id="105900851"/>
<dbReference type="InterPro" id="IPR018933">
    <property type="entry name" value="Netrin_module_non-TIMP"/>
</dbReference>
<dbReference type="GO" id="GO:0004866">
    <property type="term" value="F:endopeptidase inhibitor activity"/>
    <property type="evidence" value="ECO:0007669"/>
    <property type="project" value="InterPro"/>
</dbReference>
<dbReference type="FunFam" id="2.60.40.10:FF:000155">
    <property type="entry name" value="complement C3 isoform X1"/>
    <property type="match status" value="1"/>
</dbReference>
<dbReference type="Pfam" id="PF07677">
    <property type="entry name" value="A2M_recep"/>
    <property type="match status" value="1"/>
</dbReference>
<dbReference type="InterPro" id="IPR011626">
    <property type="entry name" value="Alpha-macroglobulin_TED"/>
</dbReference>
<dbReference type="Pfam" id="PF01759">
    <property type="entry name" value="NTR"/>
    <property type="match status" value="1"/>
</dbReference>
<dbReference type="InterPro" id="IPR048848">
    <property type="entry name" value="C3_CUB2"/>
</dbReference>
<dbReference type="InterPro" id="IPR019742">
    <property type="entry name" value="MacrogloblnA2_CS"/>
</dbReference>
<dbReference type="InterPro" id="IPR050473">
    <property type="entry name" value="A2M/Complement_sys"/>
</dbReference>
<dbReference type="InterPro" id="IPR009048">
    <property type="entry name" value="A-macroglobulin_rcpt-bd"/>
</dbReference>
<evidence type="ECO:0000313" key="5">
    <source>
        <dbReference type="Proteomes" id="UP000515152"/>
    </source>
</evidence>
<dbReference type="FunFam" id="6.20.50.160:FF:000003">
    <property type="entry name" value="Complement C3"/>
    <property type="match status" value="1"/>
</dbReference>
<gene>
    <name evidence="6" type="primary">LOC105900851</name>
</gene>
<dbReference type="Pfam" id="PF01835">
    <property type="entry name" value="MG2"/>
    <property type="match status" value="1"/>
</dbReference>
<dbReference type="InterPro" id="IPR047565">
    <property type="entry name" value="Alpha-macroglob_thiol-ester_cl"/>
</dbReference>
<dbReference type="Pfam" id="PF21308">
    <property type="entry name" value="C3_CUB2"/>
    <property type="match status" value="1"/>
</dbReference>
<accession>A0A6P8F0V0</accession>
<dbReference type="RefSeq" id="XP_031417655.2">
    <property type="nucleotide sequence ID" value="XM_031561795.2"/>
</dbReference>
<name>A0A6P8F0V0_CLUHA</name>
<dbReference type="InterPro" id="IPR001134">
    <property type="entry name" value="Netrin_domain"/>
</dbReference>
<dbReference type="InterPro" id="IPR041425">
    <property type="entry name" value="C3/4/5_MG1"/>
</dbReference>
<protein>
    <submittedName>
        <fullName evidence="6">Complement C3-like</fullName>
    </submittedName>
</protein>
<dbReference type="Pfam" id="PF07678">
    <property type="entry name" value="TED_complement"/>
    <property type="match status" value="1"/>
</dbReference>
<dbReference type="InterPro" id="IPR011625">
    <property type="entry name" value="A2M_N_BRD"/>
</dbReference>
<dbReference type="SMART" id="SM01419">
    <property type="entry name" value="Thiol-ester_cl"/>
    <property type="match status" value="1"/>
</dbReference>
<dbReference type="PROSITE" id="PS00477">
    <property type="entry name" value="ALPHA_2_MACROGLOBULIN"/>
    <property type="match status" value="1"/>
</dbReference>
<evidence type="ECO:0000256" key="1">
    <source>
        <dbReference type="ARBA" id="ARBA00004613"/>
    </source>
</evidence>
<dbReference type="FunFam" id="2.20.130.20:FF:000001">
    <property type="entry name" value="Complement C3"/>
    <property type="match status" value="1"/>
</dbReference>
<comment type="subcellular location">
    <subcellularLocation>
        <location evidence="1">Secreted</location>
    </subcellularLocation>
</comment>
<dbReference type="KEGG" id="char:105900851"/>
<evidence type="ECO:0000259" key="4">
    <source>
        <dbReference type="PROSITE" id="PS50189"/>
    </source>
</evidence>
<dbReference type="Pfam" id="PF00207">
    <property type="entry name" value="A2M"/>
    <property type="match status" value="1"/>
</dbReference>
<dbReference type="Proteomes" id="UP000515152">
    <property type="component" value="Chromosome 24"/>
</dbReference>
<dbReference type="Pfam" id="PF07703">
    <property type="entry name" value="A2M_BRD"/>
    <property type="match status" value="1"/>
</dbReference>
<dbReference type="SMART" id="SM01361">
    <property type="entry name" value="A2M_recep"/>
    <property type="match status" value="1"/>
</dbReference>
<dbReference type="PROSITE" id="PS50189">
    <property type="entry name" value="NTR"/>
    <property type="match status" value="1"/>
</dbReference>
<dbReference type="InterPro" id="IPR001599">
    <property type="entry name" value="Macroglobln_a2"/>
</dbReference>
<keyword evidence="2" id="KW-0964">Secreted</keyword>
<evidence type="ECO:0000256" key="3">
    <source>
        <dbReference type="ARBA" id="ARBA00023157"/>
    </source>
</evidence>
<dbReference type="Pfam" id="PF17790">
    <property type="entry name" value="MG1"/>
    <property type="match status" value="1"/>
</dbReference>
<dbReference type="FunFam" id="2.40.50.120:FF:000013">
    <property type="entry name" value="Complement C3"/>
    <property type="match status" value="1"/>
</dbReference>
<dbReference type="CDD" id="cd02896">
    <property type="entry name" value="complement_C3_C4_C5"/>
    <property type="match status" value="1"/>
</dbReference>
<evidence type="ECO:0000256" key="2">
    <source>
        <dbReference type="ARBA" id="ARBA00022525"/>
    </source>
</evidence>
<evidence type="ECO:0000313" key="6">
    <source>
        <dbReference type="RefSeq" id="XP_031417655.2"/>
    </source>
</evidence>
<keyword evidence="5" id="KW-1185">Reference proteome</keyword>
<dbReference type="PANTHER" id="PTHR11412">
    <property type="entry name" value="MACROGLOBULIN / COMPLEMENT"/>
    <property type="match status" value="1"/>
</dbReference>
<dbReference type="PANTHER" id="PTHR11412:SF81">
    <property type="entry name" value="COMPLEMENT C3"/>
    <property type="match status" value="1"/>
</dbReference>
<dbReference type="Pfam" id="PF17789">
    <property type="entry name" value="MG4"/>
    <property type="match status" value="1"/>
</dbReference>
<dbReference type="InterPro" id="IPR002890">
    <property type="entry name" value="MG2"/>
</dbReference>
<feature type="domain" description="NTR" evidence="4">
    <location>
        <begin position="1455"/>
        <end position="1597"/>
    </location>
</feature>
<sequence>MSAPSLLRLGTPEKVFVEAQDYTGGNLEVKISVMNFPKKNKELTTASVTLTKANNYMLLADITIPGGKDNFEQDDSLNQYVYLQAQFPGHLLERVVLVSFQSGYIFVQTDKTIYTPSSTVMYRVFSLSPAMQPVESGISVEIMTPDGITLTKDVFFPNRGIMSGEHKLSEVVSIGMWKVVTRFQSAPQRNFTAEFEVKEYVLPSFEVSLTTGKPFFYVDDEELTVKIIARYLYKKDVTGVGFVAFGVLTKENEKRSLASSLQRVEICEGKAEARLKKEHITQTFPDINQIVGSSIYVSVGVLTDTGSEMVEAEKRGIQIVKSPYTVHFKKMAKYFKPGLSFDVSVFVTNPDGSAAGGVEVEVKSGDQAVRGTTRPNGMARVTVNTQARSRLLPVTVMTKDRRFQDAQQATKSLTVPSYEAPMGSDNYIHINVGAVELAIGDDFKVTFNLAGKSSTLHQDLTYLILNKGQLVRAERIKRQGQTVISLSLPVTKDMVPSFRIVAYYHVGSSEVVSDSVWVDVKDTCMGTLKMEGSRASKVYSPREPFSLKITGDPGARVGLVAVDKGVYVLNNKHRLTQSKIWDVVEKHDTGCTSGSGHNSMWVFYDAGLVFQSSLAGGTAERSGITCTRPPPPKKKQDIIRLYRRPVMVMRMERPMVHAARVEAYAKTVEVPKMEAVELEEPSLPDAEEEEDDELYIESEEIVSRSQFPESWLWEENDLPECPADNKHCTTTSMMKTSFMTDSITSWQVMSIGISKTHGICVAEPYEMVVKKDFFVDLKLPYSAVRNEQIEIKAILYNYINMKMTVRVELMETNDVCSVATKKGKYRSVIKMDPMTSQAVPFVIIPMKLGKHTIEVKAAVQDEIMTDGVKKDLLVVAEGIRSEMQVAKVILNPSKHGGTQVKDILSQMPRKQVPGTPAHTYFTVSANQISQTIEKAITGDAMGSLIVQPRGCGEQNMITMTLPLIATHYLDTTAQWENVGLEKRDTAVKYINMGYQQELAFRKADGAFAVWADKPGSAWLTAFVAKVFAMASDIISVEEKVICDALKWLVLNSQQPDGTFKETFNVYHAEMVGDVRGNDADASMTAFVLIAMQEGSKQCSKRVTSLPGSIKKTTEYLEGRLKTLTNPYAVAMVSYALASVGKLNQEVLFKHAFEDRTHWPVKSNHLFTLEATAYALLALVKAREFEKAGPIVSWLNEQQFYGGGYGSTQSTIMVFQAVAEYSSQVKQQDKNLNVEIQVSGRSNPIRWTIDNSNAYVTRSDKVDLNQNLTVTATGAGEATMSVMTLYYAMPEEVTAECKKFDLKVKLDKQDSVTYQGAKESYMLTIDVLYLSEERHSTMSILDISILTGFVVDETDLTKMSTGADRFIQRFEMDKMLSEKGSLILYLDQVSRTTPGTVAFRIHKVMEVGLLQPAAVTVYEYLDMGNRCVKFYHPVKNAGELNRICQEDLCQCAEEGCCAKKAGEIKDTDRGQSACGHGMDYAYKVTVEKMDLTHHTDVYHMKVNQVIKEGSDFGVEGQTREFIAHPNCRTKVALQQGKTYLIMGHRDDVVNAGSSFKYLLGHATWLEYWPTEEEGQSPDYADTFVSIANFAYELSATGCTM</sequence>
<dbReference type="Pfam" id="PF17791">
    <property type="entry name" value="MG3"/>
    <property type="match status" value="1"/>
</dbReference>
<dbReference type="SMART" id="SM01360">
    <property type="entry name" value="A2M"/>
    <property type="match status" value="1"/>
</dbReference>
<dbReference type="GO" id="GO:0005615">
    <property type="term" value="C:extracellular space"/>
    <property type="evidence" value="ECO:0007669"/>
    <property type="project" value="InterPro"/>
</dbReference>